<evidence type="ECO:0000313" key="4">
    <source>
        <dbReference type="Proteomes" id="UP001280581"/>
    </source>
</evidence>
<evidence type="ECO:0000313" key="3">
    <source>
        <dbReference type="EMBL" id="KAK3201494.1"/>
    </source>
</evidence>
<organism evidence="3 4">
    <name type="scientific">Pseudopithomyces chartarum</name>
    <dbReference type="NCBI Taxonomy" id="1892770"/>
    <lineage>
        <taxon>Eukaryota</taxon>
        <taxon>Fungi</taxon>
        <taxon>Dikarya</taxon>
        <taxon>Ascomycota</taxon>
        <taxon>Pezizomycotina</taxon>
        <taxon>Dothideomycetes</taxon>
        <taxon>Pleosporomycetidae</taxon>
        <taxon>Pleosporales</taxon>
        <taxon>Massarineae</taxon>
        <taxon>Didymosphaeriaceae</taxon>
        <taxon>Pseudopithomyces</taxon>
    </lineage>
</organism>
<keyword evidence="4" id="KW-1185">Reference proteome</keyword>
<evidence type="ECO:0000256" key="2">
    <source>
        <dbReference type="SAM" id="SignalP"/>
    </source>
</evidence>
<sequence>MRVTYIAFCLAAFAGNVFALPTAGADAELDRPRSPAPNVVKHDYKRGADIEVERPRSPAPNVVKHDY</sequence>
<protein>
    <submittedName>
        <fullName evidence="3">Uncharacterized protein</fullName>
    </submittedName>
</protein>
<name>A0AAN6LPL7_9PLEO</name>
<keyword evidence="2" id="KW-0732">Signal</keyword>
<accession>A0AAN6LPL7</accession>
<feature type="region of interest" description="Disordered" evidence="1">
    <location>
        <begin position="26"/>
        <end position="67"/>
    </location>
</feature>
<feature type="chain" id="PRO_5042956298" evidence="2">
    <location>
        <begin position="20"/>
        <end position="67"/>
    </location>
</feature>
<feature type="compositionally biased region" description="Basic and acidic residues" evidence="1">
    <location>
        <begin position="40"/>
        <end position="56"/>
    </location>
</feature>
<comment type="caution">
    <text evidence="3">The sequence shown here is derived from an EMBL/GenBank/DDBJ whole genome shotgun (WGS) entry which is preliminary data.</text>
</comment>
<dbReference type="Proteomes" id="UP001280581">
    <property type="component" value="Unassembled WGS sequence"/>
</dbReference>
<gene>
    <name evidence="3" type="ORF">GRF29_185g1174431</name>
</gene>
<reference evidence="3 4" key="1">
    <citation type="submission" date="2021-02" db="EMBL/GenBank/DDBJ databases">
        <title>Genome assembly of Pseudopithomyces chartarum.</title>
        <authorList>
            <person name="Jauregui R."/>
            <person name="Singh J."/>
            <person name="Voisey C."/>
        </authorList>
    </citation>
    <scope>NUCLEOTIDE SEQUENCE [LARGE SCALE GENOMIC DNA]</scope>
    <source>
        <strain evidence="3 4">AGR01</strain>
    </source>
</reference>
<proteinExistence type="predicted"/>
<dbReference type="AlphaFoldDB" id="A0AAN6LPL7"/>
<feature type="signal peptide" evidence="2">
    <location>
        <begin position="1"/>
        <end position="19"/>
    </location>
</feature>
<dbReference type="EMBL" id="WVTA01000016">
    <property type="protein sequence ID" value="KAK3201494.1"/>
    <property type="molecule type" value="Genomic_DNA"/>
</dbReference>
<evidence type="ECO:0000256" key="1">
    <source>
        <dbReference type="SAM" id="MobiDB-lite"/>
    </source>
</evidence>